<organism evidence="2 3">
    <name type="scientific">Trapa natans</name>
    <name type="common">Water chestnut</name>
    <dbReference type="NCBI Taxonomy" id="22666"/>
    <lineage>
        <taxon>Eukaryota</taxon>
        <taxon>Viridiplantae</taxon>
        <taxon>Streptophyta</taxon>
        <taxon>Embryophyta</taxon>
        <taxon>Tracheophyta</taxon>
        <taxon>Spermatophyta</taxon>
        <taxon>Magnoliopsida</taxon>
        <taxon>eudicotyledons</taxon>
        <taxon>Gunneridae</taxon>
        <taxon>Pentapetalae</taxon>
        <taxon>rosids</taxon>
        <taxon>malvids</taxon>
        <taxon>Myrtales</taxon>
        <taxon>Lythraceae</taxon>
        <taxon>Trapa</taxon>
    </lineage>
</organism>
<keyword evidence="3" id="KW-1185">Reference proteome</keyword>
<evidence type="ECO:0000256" key="1">
    <source>
        <dbReference type="SAM" id="MobiDB-lite"/>
    </source>
</evidence>
<dbReference type="PANTHER" id="PTHR33785">
    <property type="entry name" value="OS06G0550800 PROTEIN"/>
    <property type="match status" value="1"/>
</dbReference>
<evidence type="ECO:0000313" key="3">
    <source>
        <dbReference type="Proteomes" id="UP001346149"/>
    </source>
</evidence>
<proteinExistence type="predicted"/>
<dbReference type="EMBL" id="JAXQNO010000006">
    <property type="protein sequence ID" value="KAK4796143.1"/>
    <property type="molecule type" value="Genomic_DNA"/>
</dbReference>
<protein>
    <submittedName>
        <fullName evidence="2">Uncharacterized protein</fullName>
    </submittedName>
</protein>
<evidence type="ECO:0000313" key="2">
    <source>
        <dbReference type="EMBL" id="KAK4796143.1"/>
    </source>
</evidence>
<feature type="region of interest" description="Disordered" evidence="1">
    <location>
        <begin position="284"/>
        <end position="304"/>
    </location>
</feature>
<gene>
    <name evidence="2" type="ORF">SAY86_028469</name>
</gene>
<feature type="compositionally biased region" description="Pro residues" evidence="1">
    <location>
        <begin position="105"/>
        <end position="117"/>
    </location>
</feature>
<dbReference type="PANTHER" id="PTHR33785:SF5">
    <property type="entry name" value="SERINE_ARGININE REPETITIVE MATRIX PROTEIN"/>
    <property type="match status" value="1"/>
</dbReference>
<feature type="compositionally biased region" description="Basic and acidic residues" evidence="1">
    <location>
        <begin position="167"/>
        <end position="177"/>
    </location>
</feature>
<dbReference type="Proteomes" id="UP001346149">
    <property type="component" value="Unassembled WGS sequence"/>
</dbReference>
<comment type="caution">
    <text evidence="2">The sequence shown here is derived from an EMBL/GenBank/DDBJ whole genome shotgun (WGS) entry which is preliminary data.</text>
</comment>
<sequence>MESHADDPTTNSSQERIQSHEAAVEDLLDEAWFFGNLLHGFGNRKHMAYCLPDLCPSSSDCSLPCERKMKPDKPSSSLEESFPTVEMDLDGRRRSSSKLLIQDHSPPPPLPPLPPPSSSYDDQSGHFHPPSSSEKTTEEVWAETDFRKKRSPSRGLLKAPSLPSGLGREDARIEEILQSKSHPRMSKSNRQSSLNISDLLPPRQVPKGIPNYRSRMSSEEDMRRRLLRRTGSIKSRGELECEELQGFKDLGFTFDKKDLSPRVVNILPGLKEKREDCALKEAASAAADDKVVEEEEDQKPREPYLSDAWLSKSFKPRIPTWTPRGSAEEEDVKAHIKFWARAVASNAQLEC</sequence>
<reference evidence="2 3" key="1">
    <citation type="journal article" date="2023" name="Hortic Res">
        <title>Pangenome of water caltrop reveals structural variations and asymmetric subgenome divergence after allopolyploidization.</title>
        <authorList>
            <person name="Zhang X."/>
            <person name="Chen Y."/>
            <person name="Wang L."/>
            <person name="Yuan Y."/>
            <person name="Fang M."/>
            <person name="Shi L."/>
            <person name="Lu R."/>
            <person name="Comes H.P."/>
            <person name="Ma Y."/>
            <person name="Chen Y."/>
            <person name="Huang G."/>
            <person name="Zhou Y."/>
            <person name="Zheng Z."/>
            <person name="Qiu Y."/>
        </authorList>
    </citation>
    <scope>NUCLEOTIDE SEQUENCE [LARGE SCALE GENOMIC DNA]</scope>
    <source>
        <strain evidence="2">F231</strain>
    </source>
</reference>
<feature type="region of interest" description="Disordered" evidence="1">
    <location>
        <begin position="66"/>
        <end position="222"/>
    </location>
</feature>
<accession>A0AAN7RGF5</accession>
<dbReference type="AlphaFoldDB" id="A0AAN7RGF5"/>
<name>A0AAN7RGF5_TRANT</name>